<organism evidence="1 2">
    <name type="scientific">Artemisia annua</name>
    <name type="common">Sweet wormwood</name>
    <dbReference type="NCBI Taxonomy" id="35608"/>
    <lineage>
        <taxon>Eukaryota</taxon>
        <taxon>Viridiplantae</taxon>
        <taxon>Streptophyta</taxon>
        <taxon>Embryophyta</taxon>
        <taxon>Tracheophyta</taxon>
        <taxon>Spermatophyta</taxon>
        <taxon>Magnoliopsida</taxon>
        <taxon>eudicotyledons</taxon>
        <taxon>Gunneridae</taxon>
        <taxon>Pentapetalae</taxon>
        <taxon>asterids</taxon>
        <taxon>campanulids</taxon>
        <taxon>Asterales</taxon>
        <taxon>Asteraceae</taxon>
        <taxon>Asteroideae</taxon>
        <taxon>Anthemideae</taxon>
        <taxon>Artemisiinae</taxon>
        <taxon>Artemisia</taxon>
    </lineage>
</organism>
<reference evidence="1 2" key="1">
    <citation type="journal article" date="2018" name="Mol. Plant">
        <title>The genome of Artemisia annua provides insight into the evolution of Asteraceae family and artemisinin biosynthesis.</title>
        <authorList>
            <person name="Shen Q."/>
            <person name="Zhang L."/>
            <person name="Liao Z."/>
            <person name="Wang S."/>
            <person name="Yan T."/>
            <person name="Shi P."/>
            <person name="Liu M."/>
            <person name="Fu X."/>
            <person name="Pan Q."/>
            <person name="Wang Y."/>
            <person name="Lv Z."/>
            <person name="Lu X."/>
            <person name="Zhang F."/>
            <person name="Jiang W."/>
            <person name="Ma Y."/>
            <person name="Chen M."/>
            <person name="Hao X."/>
            <person name="Li L."/>
            <person name="Tang Y."/>
            <person name="Lv G."/>
            <person name="Zhou Y."/>
            <person name="Sun X."/>
            <person name="Brodelius P.E."/>
            <person name="Rose J.K.C."/>
            <person name="Tang K."/>
        </authorList>
    </citation>
    <scope>NUCLEOTIDE SEQUENCE [LARGE SCALE GENOMIC DNA]</scope>
    <source>
        <strain evidence="2">cv. Huhao1</strain>
        <tissue evidence="1">Leaf</tissue>
    </source>
</reference>
<keyword evidence="2" id="KW-1185">Reference proteome</keyword>
<proteinExistence type="predicted"/>
<comment type="caution">
    <text evidence="1">The sequence shown here is derived from an EMBL/GenBank/DDBJ whole genome shotgun (WGS) entry which is preliminary data.</text>
</comment>
<protein>
    <submittedName>
        <fullName evidence="1">Uncharacterized protein</fullName>
    </submittedName>
</protein>
<dbReference type="STRING" id="35608.A0A2U1P4C0"/>
<evidence type="ECO:0000313" key="2">
    <source>
        <dbReference type="Proteomes" id="UP000245207"/>
    </source>
</evidence>
<accession>A0A2U1P4C0</accession>
<dbReference type="AlphaFoldDB" id="A0A2U1P4C0"/>
<dbReference type="PANTHER" id="PTHR31286">
    <property type="entry name" value="GLYCINE-RICH CELL WALL STRUCTURAL PROTEIN 1.8-LIKE"/>
    <property type="match status" value="1"/>
</dbReference>
<sequence>MVDSVPLFVMSWNAEMGMKKADPVKMPLWVKMVNVPMEAWSMDGISAMASSPGTPILMDNMTTHMCQFGVGRPDYARVLIEFGATKNLKKCINIQYTHKEQNVRGTKEVKVEYDWKPMVCTYCRVFGHFVERSNIRQRIVERRSN</sequence>
<gene>
    <name evidence="1" type="ORF">CTI12_AA195220</name>
</gene>
<dbReference type="InterPro" id="IPR040256">
    <property type="entry name" value="At4g02000-like"/>
</dbReference>
<dbReference type="Proteomes" id="UP000245207">
    <property type="component" value="Unassembled WGS sequence"/>
</dbReference>
<dbReference type="EMBL" id="PKPP01001701">
    <property type="protein sequence ID" value="PWA80613.1"/>
    <property type="molecule type" value="Genomic_DNA"/>
</dbReference>
<dbReference type="PANTHER" id="PTHR31286:SF180">
    <property type="entry name" value="OS10G0362600 PROTEIN"/>
    <property type="match status" value="1"/>
</dbReference>
<name>A0A2U1P4C0_ARTAN</name>
<dbReference type="OrthoDB" id="1939300at2759"/>
<evidence type="ECO:0000313" key="1">
    <source>
        <dbReference type="EMBL" id="PWA80613.1"/>
    </source>
</evidence>